<dbReference type="GO" id="GO:0072687">
    <property type="term" value="C:meiotic spindle"/>
    <property type="evidence" value="ECO:0007669"/>
    <property type="project" value="EnsemblFungi"/>
</dbReference>
<keyword evidence="3 4" id="KW-0342">GTP-binding</keyword>
<dbReference type="OrthoDB" id="416553at2759"/>
<dbReference type="GO" id="GO:0005876">
    <property type="term" value="C:spindle microtubule"/>
    <property type="evidence" value="ECO:0007669"/>
    <property type="project" value="EnsemblFungi"/>
</dbReference>
<evidence type="ECO:0000256" key="5">
    <source>
        <dbReference type="SAM" id="MobiDB-lite"/>
    </source>
</evidence>
<dbReference type="GO" id="GO:0005628">
    <property type="term" value="C:prospore membrane"/>
    <property type="evidence" value="ECO:0007669"/>
    <property type="project" value="EnsemblFungi"/>
</dbReference>
<dbReference type="HOGENOM" id="CLU_017718_7_4_1"/>
<keyword evidence="8" id="KW-1185">Reference proteome</keyword>
<keyword evidence="2 4" id="KW-0547">Nucleotide-binding</keyword>
<dbReference type="eggNOG" id="KOG2655">
    <property type="taxonomic scope" value="Eukaryota"/>
</dbReference>
<reference evidence="8" key="1">
    <citation type="journal article" date="2012" name="G3 (Bethesda)">
        <title>Pichia sorbitophila, an interspecies yeast hybrid reveals early steps of genome resolution following polyploidization.</title>
        <authorList>
            <person name="Leh Louis V."/>
            <person name="Despons L."/>
            <person name="Friedrich A."/>
            <person name="Martin T."/>
            <person name="Durrens P."/>
            <person name="Casaregola S."/>
            <person name="Neuveglise C."/>
            <person name="Fairhead C."/>
            <person name="Marck C."/>
            <person name="Cruz J.A."/>
            <person name="Straub M.L."/>
            <person name="Kugler V."/>
            <person name="Sacerdot C."/>
            <person name="Uzunov Z."/>
            <person name="Thierry A."/>
            <person name="Weiss S."/>
            <person name="Bleykasten C."/>
            <person name="De Montigny J."/>
            <person name="Jacques N."/>
            <person name="Jung P."/>
            <person name="Lemaire M."/>
            <person name="Mallet S."/>
            <person name="Morel G."/>
            <person name="Richard G.F."/>
            <person name="Sarkar A."/>
            <person name="Savel G."/>
            <person name="Schacherer J."/>
            <person name="Seret M.L."/>
            <person name="Talla E."/>
            <person name="Samson G."/>
            <person name="Jubin C."/>
            <person name="Poulain J."/>
            <person name="Vacherie B."/>
            <person name="Barbe V."/>
            <person name="Pelletier E."/>
            <person name="Sherman D.J."/>
            <person name="Westhof E."/>
            <person name="Weissenbach J."/>
            <person name="Baret P.V."/>
            <person name="Wincker P."/>
            <person name="Gaillardin C."/>
            <person name="Dujon B."/>
            <person name="Souciet J.L."/>
        </authorList>
    </citation>
    <scope>NUCLEOTIDE SEQUENCE [LARGE SCALE GENOMIC DNA]</scope>
    <source>
        <strain evidence="8">CBS 270.75 / DBVPG 7215 / KCTC 17166 / NRRL Y-17582</strain>
    </source>
</reference>
<dbReference type="KEGG" id="erc:Ecym_4139"/>
<dbReference type="FunFam" id="3.40.50.300:FF:001631">
    <property type="entry name" value="Shs1p"/>
    <property type="match status" value="1"/>
</dbReference>
<feature type="region of interest" description="Disordered" evidence="5">
    <location>
        <begin position="382"/>
        <end position="438"/>
    </location>
</feature>
<dbReference type="Pfam" id="PF00735">
    <property type="entry name" value="Septin"/>
    <property type="match status" value="1"/>
</dbReference>
<dbReference type="AlphaFoldDB" id="G8JT65"/>
<dbReference type="PANTHER" id="PTHR18884">
    <property type="entry name" value="SEPTIN"/>
    <property type="match status" value="1"/>
</dbReference>
<dbReference type="EMBL" id="CP002500">
    <property type="protein sequence ID" value="AET39218.1"/>
    <property type="molecule type" value="Genomic_DNA"/>
</dbReference>
<evidence type="ECO:0000256" key="1">
    <source>
        <dbReference type="ARBA" id="ARBA00004266"/>
    </source>
</evidence>
<dbReference type="GO" id="GO:0005525">
    <property type="term" value="F:GTP binding"/>
    <property type="evidence" value="ECO:0007669"/>
    <property type="project" value="UniProtKB-KW"/>
</dbReference>
<dbReference type="STRING" id="931890.G8JT65"/>
<evidence type="ECO:0000256" key="2">
    <source>
        <dbReference type="ARBA" id="ARBA00022741"/>
    </source>
</evidence>
<dbReference type="RefSeq" id="XP_003646035.1">
    <property type="nucleotide sequence ID" value="XM_003645987.1"/>
</dbReference>
<evidence type="ECO:0000256" key="4">
    <source>
        <dbReference type="RuleBase" id="RU004560"/>
    </source>
</evidence>
<dbReference type="FunCoup" id="G8JT65">
    <property type="interactions" value="23"/>
</dbReference>
<dbReference type="GO" id="GO:0005935">
    <property type="term" value="C:cellular bud neck"/>
    <property type="evidence" value="ECO:0007669"/>
    <property type="project" value="UniProtKB-SubCell"/>
</dbReference>
<sequence>MTSQELRHNFQVLNAEEIRRRKNAKRGIQFCIMVIGETGSGKTTFLNNLCNRQIFVEDEPIDPSKAHMNPGLEIFTHQVQLHEENSTPISLDIILAPGLGDNIDNSRIPSQVVKYLETQFDAVLNEEIRIKRNTRITDTRPHACLYFIRATSRGLREFDTQLMKELCTKVNIIPIISKADLFTEQELILNKKLIMRDIKANNIKIYDFANDKLEDTLVPIDDAANSPDVSYDSQDRGSDSYGRAGFEEGHYTSEVNTTTRIQDMLPFAIVSSNKKKQYPNGEVYHVREYPWGDVRIEDRLHSDFIYLKSILLGSHLQDFKDTTHDVLYEHYRTEKLMSRNDQTVSSDTAAAESTVMTFTLGGEDNCGNNSGMSGMNGMSLGHNGGYNMNPKKNHDEDDHENINFSNPLSNMNHDDHNNHSNHSNHNNHNSRPQSSAFTNDYADGLEEFHMQNQIQKARSKGYSTDQDYMPQEKGLAI</sequence>
<organism evidence="7 8">
    <name type="scientific">Eremothecium cymbalariae (strain CBS 270.75 / DBVPG 7215 / KCTC 17166 / NRRL Y-17582)</name>
    <name type="common">Yeast</name>
    <dbReference type="NCBI Taxonomy" id="931890"/>
    <lineage>
        <taxon>Eukaryota</taxon>
        <taxon>Fungi</taxon>
        <taxon>Dikarya</taxon>
        <taxon>Ascomycota</taxon>
        <taxon>Saccharomycotina</taxon>
        <taxon>Saccharomycetes</taxon>
        <taxon>Saccharomycetales</taxon>
        <taxon>Saccharomycetaceae</taxon>
        <taxon>Eremothecium</taxon>
    </lineage>
</organism>
<dbReference type="GO" id="GO:0030437">
    <property type="term" value="P:ascospore formation"/>
    <property type="evidence" value="ECO:0007669"/>
    <property type="project" value="EnsemblFungi"/>
</dbReference>
<dbReference type="InParanoid" id="G8JT65"/>
<dbReference type="Proteomes" id="UP000006790">
    <property type="component" value="Chromosome 4"/>
</dbReference>
<dbReference type="SUPFAM" id="SSF52540">
    <property type="entry name" value="P-loop containing nucleoside triphosphate hydrolases"/>
    <property type="match status" value="1"/>
</dbReference>
<dbReference type="PIRSF" id="PIRSF006698">
    <property type="entry name" value="Septin"/>
    <property type="match status" value="1"/>
</dbReference>
<dbReference type="InterPro" id="IPR016491">
    <property type="entry name" value="Septin"/>
</dbReference>
<feature type="domain" description="Septin-type G" evidence="6">
    <location>
        <begin position="26"/>
        <end position="338"/>
    </location>
</feature>
<feature type="region of interest" description="Disordered" evidence="5">
    <location>
        <begin position="456"/>
        <end position="477"/>
    </location>
</feature>
<evidence type="ECO:0000313" key="8">
    <source>
        <dbReference type="Proteomes" id="UP000006790"/>
    </source>
</evidence>
<dbReference type="GO" id="GO:0005619">
    <property type="term" value="C:ascospore wall"/>
    <property type="evidence" value="ECO:0007669"/>
    <property type="project" value="EnsemblFungi"/>
</dbReference>
<feature type="compositionally biased region" description="Polar residues" evidence="5">
    <location>
        <begin position="456"/>
        <end position="466"/>
    </location>
</feature>
<name>G8JT65_ERECY</name>
<dbReference type="InterPro" id="IPR030379">
    <property type="entry name" value="G_SEPTIN_dom"/>
</dbReference>
<evidence type="ECO:0000259" key="6">
    <source>
        <dbReference type="PROSITE" id="PS51719"/>
    </source>
</evidence>
<dbReference type="PROSITE" id="PS00675">
    <property type="entry name" value="SIGMA54_INTERACT_1"/>
    <property type="match status" value="1"/>
</dbReference>
<accession>G8JT65</accession>
<comment type="subcellular location">
    <subcellularLocation>
        <location evidence="1">Bud neck</location>
    </subcellularLocation>
</comment>
<gene>
    <name evidence="7" type="ordered locus">Ecym_4139</name>
</gene>
<evidence type="ECO:0000256" key="3">
    <source>
        <dbReference type="ARBA" id="ARBA00023134"/>
    </source>
</evidence>
<dbReference type="InterPro" id="IPR027417">
    <property type="entry name" value="P-loop_NTPase"/>
</dbReference>
<dbReference type="InterPro" id="IPR025662">
    <property type="entry name" value="Sigma_54_int_dom_ATP-bd_1"/>
</dbReference>
<feature type="compositionally biased region" description="Low complexity" evidence="5">
    <location>
        <begin position="420"/>
        <end position="430"/>
    </location>
</feature>
<dbReference type="CDD" id="cd01850">
    <property type="entry name" value="CDC_Septin"/>
    <property type="match status" value="1"/>
</dbReference>
<proteinExistence type="inferred from homology"/>
<protein>
    <recommendedName>
        <fullName evidence="6">Septin-type G domain-containing protein</fullName>
    </recommendedName>
</protein>
<dbReference type="OMA" id="KRGIQFC"/>
<comment type="similarity">
    <text evidence="4">Belongs to the TRAFAC class TrmE-Era-EngA-EngB-Septin-like GTPase superfamily. Septin GTPase family.</text>
</comment>
<dbReference type="GO" id="GO:0031105">
    <property type="term" value="C:septin complex"/>
    <property type="evidence" value="ECO:0007669"/>
    <property type="project" value="EnsemblFungi"/>
</dbReference>
<dbReference type="Gene3D" id="3.40.50.300">
    <property type="entry name" value="P-loop containing nucleotide triphosphate hydrolases"/>
    <property type="match status" value="1"/>
</dbReference>
<dbReference type="GeneID" id="11471219"/>
<dbReference type="PROSITE" id="PS51719">
    <property type="entry name" value="G_SEPTIN"/>
    <property type="match status" value="1"/>
</dbReference>
<evidence type="ECO:0000313" key="7">
    <source>
        <dbReference type="EMBL" id="AET39218.1"/>
    </source>
</evidence>